<keyword evidence="2" id="KW-1185">Reference proteome</keyword>
<evidence type="ECO:0000256" key="1">
    <source>
        <dbReference type="SAM" id="Phobius"/>
    </source>
</evidence>
<feature type="transmembrane region" description="Helical" evidence="1">
    <location>
        <begin position="6"/>
        <end position="27"/>
    </location>
</feature>
<keyword evidence="1" id="KW-1133">Transmembrane helix</keyword>
<keyword evidence="1" id="KW-0472">Membrane</keyword>
<reference evidence="3" key="1">
    <citation type="submission" date="2025-08" db="UniProtKB">
        <authorList>
            <consortium name="RefSeq"/>
        </authorList>
    </citation>
    <scope>IDENTIFICATION</scope>
    <source>
        <tissue evidence="3">Tentacle</tissue>
    </source>
</reference>
<dbReference type="AlphaFoldDB" id="A0A6P8IZN7"/>
<evidence type="ECO:0000313" key="2">
    <source>
        <dbReference type="Proteomes" id="UP000515163"/>
    </source>
</evidence>
<organism evidence="2 3">
    <name type="scientific">Actinia tenebrosa</name>
    <name type="common">Australian red waratah sea anemone</name>
    <dbReference type="NCBI Taxonomy" id="6105"/>
    <lineage>
        <taxon>Eukaryota</taxon>
        <taxon>Metazoa</taxon>
        <taxon>Cnidaria</taxon>
        <taxon>Anthozoa</taxon>
        <taxon>Hexacorallia</taxon>
        <taxon>Actiniaria</taxon>
        <taxon>Actiniidae</taxon>
        <taxon>Actinia</taxon>
    </lineage>
</organism>
<keyword evidence="1" id="KW-0812">Transmembrane</keyword>
<dbReference type="GeneID" id="116305593"/>
<feature type="transmembrane region" description="Helical" evidence="1">
    <location>
        <begin position="274"/>
        <end position="292"/>
    </location>
</feature>
<gene>
    <name evidence="3" type="primary">LOC116305593</name>
</gene>
<dbReference type="Proteomes" id="UP000515163">
    <property type="component" value="Unplaced"/>
</dbReference>
<proteinExistence type="predicted"/>
<evidence type="ECO:0000313" key="3">
    <source>
        <dbReference type="RefSeq" id="XP_031571393.1"/>
    </source>
</evidence>
<sequence length="298" mass="33043">MLTTNHFFTLAVVTSQFMLLYTLFHCIPFRSLVFRALGGDPWELFSKSHLQQLHQDTCYWSSGESDTVVYDPENLHWSSSSLSTYLDEVHNQDGVQFTQPPTKPTRHTWVWTSDEDSQDESYDDGVSEMISMKVEAVDQVMDMKDDMMDQVLHGKVDAKVSESVVGGEVLSSSSFQEESANVEEGADDISVVKIAPNADVASTNGTDVVNDTDDVVLHSDSLQVFDRVVFCEDVDGFQDTQMTDGEDCCRNEVNNFPGSYEKPISTDGILQSKAVKLGLLAAGVGIGAYIVYKLCIKK</sequence>
<accession>A0A6P8IZN7</accession>
<protein>
    <submittedName>
        <fullName evidence="3">Uncharacterized protein LOC116305593 isoform X2</fullName>
    </submittedName>
</protein>
<name>A0A6P8IZN7_ACTTE</name>
<dbReference type="RefSeq" id="XP_031571393.1">
    <property type="nucleotide sequence ID" value="XM_031715533.1"/>
</dbReference>